<dbReference type="EMBL" id="CAJOBD010019624">
    <property type="protein sequence ID" value="CAF4235929.1"/>
    <property type="molecule type" value="Genomic_DNA"/>
</dbReference>
<evidence type="ECO:0000256" key="4">
    <source>
        <dbReference type="ARBA" id="ARBA00022840"/>
    </source>
</evidence>
<organism evidence="7 8">
    <name type="scientific">Rotaria sordida</name>
    <dbReference type="NCBI Taxonomy" id="392033"/>
    <lineage>
        <taxon>Eukaryota</taxon>
        <taxon>Metazoa</taxon>
        <taxon>Spiralia</taxon>
        <taxon>Gnathifera</taxon>
        <taxon>Rotifera</taxon>
        <taxon>Eurotatoria</taxon>
        <taxon>Bdelloidea</taxon>
        <taxon>Philodinida</taxon>
        <taxon>Philodinidae</taxon>
        <taxon>Rotaria</taxon>
    </lineage>
</organism>
<dbReference type="PANTHER" id="PTHR18934:SF91">
    <property type="entry name" value="PRE-MRNA-SPLICING FACTOR ATP-DEPENDENT RNA HELICASE PRP16"/>
    <property type="match status" value="1"/>
</dbReference>
<comment type="similarity">
    <text evidence="5">Belongs to the DEAD box helicase family. DEAH subfamily. PRP16 sub-subfamily.</text>
</comment>
<gene>
    <name evidence="7" type="ORF">JBS370_LOCUS38092</name>
</gene>
<dbReference type="PANTHER" id="PTHR18934">
    <property type="entry name" value="ATP-DEPENDENT RNA HELICASE"/>
    <property type="match status" value="1"/>
</dbReference>
<evidence type="ECO:0000256" key="5">
    <source>
        <dbReference type="ARBA" id="ARBA00038040"/>
    </source>
</evidence>
<dbReference type="CDD" id="cd18791">
    <property type="entry name" value="SF2_C_RHA"/>
    <property type="match status" value="1"/>
</dbReference>
<keyword evidence="1" id="KW-0547">Nucleotide-binding</keyword>
<name>A0A820DQV6_9BILA</name>
<dbReference type="AlphaFoldDB" id="A0A820DQV6"/>
<sequence length="388" mass="44377">MSATLDDKLLSKYYDEGCVIEVPGRAFPIEDIYTMEDAENHVDEAINKVLEIHASRVPGNILVFLTGQDEIDRAINEVTRKIDPPESALLLPLHGKLSEDDVKLVFMPMANNERRKIIFSTNVAETSITIDGIRYVIDSGMVKEVMWDSKRHIRVLKIGYTTQSSIKQRRGRAGRTSAGKCCHLYAYDTYQSLEVCSRAEILCIQPSIAVLKLKYLDIVDDIRKFDWLEPPSDNSLQETVKCLTWLGALDFKTGKLTNLGRNMAKLGLEPMLSVMILTGQRLDCLNHILALAGMLSVVQNIWWRNKDDQSKQLSDEIRASFIQDTDIGGDYIILLRIFLEWYALGDNKERRKVWCLKHMISWKSMKMANNVVRELAYQIDPTFKIHFT</sequence>
<dbReference type="SUPFAM" id="SSF52540">
    <property type="entry name" value="P-loop containing nucleoside triphosphate hydrolases"/>
    <property type="match status" value="1"/>
</dbReference>
<dbReference type="GO" id="GO:0016787">
    <property type="term" value="F:hydrolase activity"/>
    <property type="evidence" value="ECO:0007669"/>
    <property type="project" value="UniProtKB-KW"/>
</dbReference>
<dbReference type="Gene3D" id="1.20.120.1080">
    <property type="match status" value="1"/>
</dbReference>
<comment type="caution">
    <text evidence="7">The sequence shown here is derived from an EMBL/GenBank/DDBJ whole genome shotgun (WGS) entry which is preliminary data.</text>
</comment>
<proteinExistence type="inferred from homology"/>
<dbReference type="PROSITE" id="PS51194">
    <property type="entry name" value="HELICASE_CTER"/>
    <property type="match status" value="1"/>
</dbReference>
<evidence type="ECO:0000313" key="8">
    <source>
        <dbReference type="Proteomes" id="UP000663836"/>
    </source>
</evidence>
<dbReference type="GO" id="GO:0005524">
    <property type="term" value="F:ATP binding"/>
    <property type="evidence" value="ECO:0007669"/>
    <property type="project" value="UniProtKB-KW"/>
</dbReference>
<protein>
    <recommendedName>
        <fullName evidence="6">Helicase C-terminal domain-containing protein</fullName>
    </recommendedName>
</protein>
<keyword evidence="2" id="KW-0378">Hydrolase</keyword>
<keyword evidence="3" id="KW-0347">Helicase</keyword>
<dbReference type="SMART" id="SM00490">
    <property type="entry name" value="HELICc"/>
    <property type="match status" value="1"/>
</dbReference>
<dbReference type="InterPro" id="IPR027417">
    <property type="entry name" value="P-loop_NTPase"/>
</dbReference>
<evidence type="ECO:0000256" key="2">
    <source>
        <dbReference type="ARBA" id="ARBA00022801"/>
    </source>
</evidence>
<dbReference type="GO" id="GO:0003723">
    <property type="term" value="F:RNA binding"/>
    <property type="evidence" value="ECO:0007669"/>
    <property type="project" value="TreeGrafter"/>
</dbReference>
<accession>A0A820DQV6</accession>
<dbReference type="GO" id="GO:0004386">
    <property type="term" value="F:helicase activity"/>
    <property type="evidence" value="ECO:0007669"/>
    <property type="project" value="UniProtKB-KW"/>
</dbReference>
<evidence type="ECO:0000256" key="3">
    <source>
        <dbReference type="ARBA" id="ARBA00022806"/>
    </source>
</evidence>
<dbReference type="SMART" id="SM00847">
    <property type="entry name" value="HA2"/>
    <property type="match status" value="1"/>
</dbReference>
<reference evidence="7" key="1">
    <citation type="submission" date="2021-02" db="EMBL/GenBank/DDBJ databases">
        <authorList>
            <person name="Nowell W R."/>
        </authorList>
    </citation>
    <scope>NUCLEOTIDE SEQUENCE</scope>
</reference>
<dbReference type="InterPro" id="IPR048333">
    <property type="entry name" value="HA2_WH"/>
</dbReference>
<dbReference type="InterPro" id="IPR001650">
    <property type="entry name" value="Helicase_C-like"/>
</dbReference>
<dbReference type="Proteomes" id="UP000663836">
    <property type="component" value="Unassembled WGS sequence"/>
</dbReference>
<keyword evidence="4" id="KW-0067">ATP-binding</keyword>
<dbReference type="Pfam" id="PF04408">
    <property type="entry name" value="WHD_HA2"/>
    <property type="match status" value="1"/>
</dbReference>
<evidence type="ECO:0000313" key="7">
    <source>
        <dbReference type="EMBL" id="CAF4235929.1"/>
    </source>
</evidence>
<feature type="domain" description="Helicase C-terminal" evidence="6">
    <location>
        <begin position="45"/>
        <end position="219"/>
    </location>
</feature>
<feature type="non-terminal residue" evidence="7">
    <location>
        <position position="388"/>
    </location>
</feature>
<dbReference type="Pfam" id="PF21010">
    <property type="entry name" value="HA2_C"/>
    <property type="match status" value="1"/>
</dbReference>
<dbReference type="InterPro" id="IPR007502">
    <property type="entry name" value="Helicase-assoc_dom"/>
</dbReference>
<evidence type="ECO:0000256" key="1">
    <source>
        <dbReference type="ARBA" id="ARBA00022741"/>
    </source>
</evidence>
<dbReference type="Gene3D" id="3.40.50.300">
    <property type="entry name" value="P-loop containing nucleotide triphosphate hydrolases"/>
    <property type="match status" value="1"/>
</dbReference>
<dbReference type="Pfam" id="PF00271">
    <property type="entry name" value="Helicase_C"/>
    <property type="match status" value="1"/>
</dbReference>
<evidence type="ECO:0000259" key="6">
    <source>
        <dbReference type="PROSITE" id="PS51194"/>
    </source>
</evidence>